<keyword evidence="2" id="KW-1185">Reference proteome</keyword>
<reference evidence="2" key="1">
    <citation type="journal article" date="2019" name="Int. J. Syst. Evol. Microbiol.">
        <title>The Global Catalogue of Microorganisms (GCM) 10K type strain sequencing project: providing services to taxonomists for standard genome sequencing and annotation.</title>
        <authorList>
            <consortium name="The Broad Institute Genomics Platform"/>
            <consortium name="The Broad Institute Genome Sequencing Center for Infectious Disease"/>
            <person name="Wu L."/>
            <person name="Ma J."/>
        </authorList>
    </citation>
    <scope>NUCLEOTIDE SEQUENCE [LARGE SCALE GENOMIC DNA]</scope>
    <source>
        <strain evidence="2">TISTR 2562</strain>
    </source>
</reference>
<protein>
    <submittedName>
        <fullName evidence="1">Uncharacterized protein</fullName>
    </submittedName>
</protein>
<organism evidence="1 2">
    <name type="scientific">Sulfitobacter aestuarii</name>
    <dbReference type="NCBI Taxonomy" id="2161676"/>
    <lineage>
        <taxon>Bacteria</taxon>
        <taxon>Pseudomonadati</taxon>
        <taxon>Pseudomonadota</taxon>
        <taxon>Alphaproteobacteria</taxon>
        <taxon>Rhodobacterales</taxon>
        <taxon>Roseobacteraceae</taxon>
        <taxon>Sulfitobacter</taxon>
    </lineage>
</organism>
<proteinExistence type="predicted"/>
<dbReference type="EMBL" id="JBHUMP010000001">
    <property type="protein sequence ID" value="MFD2738131.1"/>
    <property type="molecule type" value="Genomic_DNA"/>
</dbReference>
<name>A0ABW5TYY7_9RHOB</name>
<accession>A0ABW5TYY7</accession>
<dbReference type="Proteomes" id="UP001597474">
    <property type="component" value="Unassembled WGS sequence"/>
</dbReference>
<comment type="caution">
    <text evidence="1">The sequence shown here is derived from an EMBL/GenBank/DDBJ whole genome shotgun (WGS) entry which is preliminary data.</text>
</comment>
<sequence length="238" mass="26859">MSLLSMRKGERFLVHSAEILQRHGVTLEVGHDFGLYREILRTARPDHELGAPFDPARHRLEADNALWIVGRDRDGEVMHSQALRMLDLGGRNVAQYFTRRFRDFPPSGVALDLPRCRYRAGPGAGRMRGQVAYHGEFWIGGEAGQFRGAGLSCILGRFGFWQAIQHWDPDHVIAFMVKAVAFKGLAERTGWMHTEPGALRWFLAGESKPVEGFMAYMGREDLRYVLNLPLADLMPLAA</sequence>
<evidence type="ECO:0000313" key="2">
    <source>
        <dbReference type="Proteomes" id="UP001597474"/>
    </source>
</evidence>
<evidence type="ECO:0000313" key="1">
    <source>
        <dbReference type="EMBL" id="MFD2738131.1"/>
    </source>
</evidence>
<dbReference type="RefSeq" id="WP_386370552.1">
    <property type="nucleotide sequence ID" value="NZ_JBHUMP010000001.1"/>
</dbReference>
<gene>
    <name evidence="1" type="ORF">ACFSUD_00965</name>
</gene>